<keyword evidence="6 17" id="KW-0004">4Fe-4S</keyword>
<dbReference type="GO" id="GO:0046872">
    <property type="term" value="F:metal ion binding"/>
    <property type="evidence" value="ECO:0007669"/>
    <property type="project" value="UniProtKB-KW"/>
</dbReference>
<feature type="binding site" evidence="17">
    <location>
        <position position="105"/>
    </location>
    <ligand>
        <name>[4Fe-4S] cluster</name>
        <dbReference type="ChEBI" id="CHEBI:49883"/>
    </ligand>
</feature>
<evidence type="ECO:0000256" key="4">
    <source>
        <dbReference type="ARBA" id="ARBA00012622"/>
    </source>
</evidence>
<comment type="function">
    <text evidence="1 17">Catalyzes the conversion of epoxyqueuosine (oQ) to queuosine (Q), which is a hypermodified base found in the wobble positions of tRNA(Asp), tRNA(Asn), tRNA(His) and tRNA(Tyr).</text>
</comment>
<evidence type="ECO:0000256" key="14">
    <source>
        <dbReference type="ARBA" id="ARBA00023284"/>
    </source>
</evidence>
<organism evidence="18 19">
    <name type="scientific">Syntrophotalea carbinolica (strain DSM 2380 / NBRC 103641 / GraBd1)</name>
    <name type="common">Pelobacter carbinolicus</name>
    <dbReference type="NCBI Taxonomy" id="338963"/>
    <lineage>
        <taxon>Bacteria</taxon>
        <taxon>Pseudomonadati</taxon>
        <taxon>Thermodesulfobacteriota</taxon>
        <taxon>Desulfuromonadia</taxon>
        <taxon>Desulfuromonadales</taxon>
        <taxon>Syntrophotaleaceae</taxon>
        <taxon>Syntrophotalea</taxon>
    </lineage>
</organism>
<dbReference type="RefSeq" id="WP_011339841.1">
    <property type="nucleotide sequence ID" value="NC_007498.2"/>
</dbReference>
<evidence type="ECO:0000256" key="11">
    <source>
        <dbReference type="ARBA" id="ARBA00023004"/>
    </source>
</evidence>
<accession>Q3A849</accession>
<gene>
    <name evidence="17" type="primary">queH</name>
    <name evidence="18" type="ordered locus">Pcar_0182</name>
</gene>
<evidence type="ECO:0000256" key="2">
    <source>
        <dbReference type="ARBA" id="ARBA00004691"/>
    </source>
</evidence>
<evidence type="ECO:0000313" key="18">
    <source>
        <dbReference type="EMBL" id="ABA87443.1"/>
    </source>
</evidence>
<dbReference type="HAMAP" id="MF_02089">
    <property type="entry name" value="QueH"/>
    <property type="match status" value="1"/>
</dbReference>
<feature type="binding site" evidence="17">
    <location>
        <position position="26"/>
    </location>
    <ligand>
        <name>[4Fe-4S] cluster</name>
        <dbReference type="ChEBI" id="CHEBI:49883"/>
    </ligand>
</feature>
<evidence type="ECO:0000256" key="17">
    <source>
        <dbReference type="HAMAP-Rule" id="MF_02089"/>
    </source>
</evidence>
<evidence type="ECO:0000256" key="8">
    <source>
        <dbReference type="ARBA" id="ARBA00022723"/>
    </source>
</evidence>
<evidence type="ECO:0000256" key="12">
    <source>
        <dbReference type="ARBA" id="ARBA00023014"/>
    </source>
</evidence>
<feature type="binding site" evidence="17">
    <location>
        <position position="108"/>
    </location>
    <ligand>
        <name>[4Fe-4S] cluster</name>
        <dbReference type="ChEBI" id="CHEBI:49883"/>
    </ligand>
</feature>
<keyword evidence="13 17" id="KW-1015">Disulfide bond</keyword>
<dbReference type="Pfam" id="PF02677">
    <property type="entry name" value="QueH"/>
    <property type="match status" value="1"/>
</dbReference>
<evidence type="ECO:0000256" key="10">
    <source>
        <dbReference type="ARBA" id="ARBA00023002"/>
    </source>
</evidence>
<reference evidence="19" key="1">
    <citation type="submission" date="2005-10" db="EMBL/GenBank/DDBJ databases">
        <title>Complete sequence of Pelobacter carbinolicus DSM 2380.</title>
        <authorList>
            <person name="Copeland A."/>
            <person name="Lucas S."/>
            <person name="Lapidus A."/>
            <person name="Barry K."/>
            <person name="Detter J.C."/>
            <person name="Glavina T."/>
            <person name="Hammon N."/>
            <person name="Israni S."/>
            <person name="Pitluck S."/>
            <person name="Chertkov O."/>
            <person name="Schmutz J."/>
            <person name="Larimer F."/>
            <person name="Land M."/>
            <person name="Kyrpides N."/>
            <person name="Ivanova N."/>
            <person name="Richardson P."/>
        </authorList>
    </citation>
    <scope>NUCLEOTIDE SEQUENCE [LARGE SCALE GENOMIC DNA]</scope>
    <source>
        <strain evidence="19">DSM 2380 / NBRC 103641 / GraBd1</strain>
    </source>
</reference>
<evidence type="ECO:0000256" key="7">
    <source>
        <dbReference type="ARBA" id="ARBA00022694"/>
    </source>
</evidence>
<evidence type="ECO:0000256" key="15">
    <source>
        <dbReference type="ARBA" id="ARBA00031446"/>
    </source>
</evidence>
<evidence type="ECO:0000256" key="9">
    <source>
        <dbReference type="ARBA" id="ARBA00022785"/>
    </source>
</evidence>
<keyword evidence="11 17" id="KW-0408">Iron</keyword>
<dbReference type="EC" id="1.17.99.6" evidence="4 17"/>
<reference evidence="18 19" key="2">
    <citation type="journal article" date="2012" name="BMC Genomics">
        <title>The genome of Pelobacter carbinolicus reveals surprising metabolic capabilities and physiological features.</title>
        <authorList>
            <person name="Aklujkar M."/>
            <person name="Haveman S.A."/>
            <person name="Didonato R.Jr."/>
            <person name="Chertkov O."/>
            <person name="Han C.S."/>
            <person name="Land M.L."/>
            <person name="Brown P."/>
            <person name="Lovley D.R."/>
        </authorList>
    </citation>
    <scope>NUCLEOTIDE SEQUENCE [LARGE SCALE GENOMIC DNA]</scope>
    <source>
        <strain evidence="19">DSM 2380 / NBRC 103641 / GraBd1</strain>
    </source>
</reference>
<keyword evidence="19" id="KW-1185">Reference proteome</keyword>
<keyword evidence="12 17" id="KW-0411">Iron-sulfur</keyword>
<evidence type="ECO:0000313" key="19">
    <source>
        <dbReference type="Proteomes" id="UP000002534"/>
    </source>
</evidence>
<evidence type="ECO:0000256" key="5">
    <source>
        <dbReference type="ARBA" id="ARBA00016895"/>
    </source>
</evidence>
<evidence type="ECO:0000256" key="13">
    <source>
        <dbReference type="ARBA" id="ARBA00023157"/>
    </source>
</evidence>
<dbReference type="PANTHER" id="PTHR36701:SF1">
    <property type="entry name" value="EPOXYQUEUOSINE REDUCTASE QUEH"/>
    <property type="match status" value="1"/>
</dbReference>
<comment type="catalytic activity">
    <reaction evidence="16 17">
        <text>epoxyqueuosine(34) in tRNA + AH2 = queuosine(34) in tRNA + A + H2O</text>
        <dbReference type="Rhea" id="RHEA:32159"/>
        <dbReference type="Rhea" id="RHEA-COMP:18571"/>
        <dbReference type="Rhea" id="RHEA-COMP:18582"/>
        <dbReference type="ChEBI" id="CHEBI:13193"/>
        <dbReference type="ChEBI" id="CHEBI:15377"/>
        <dbReference type="ChEBI" id="CHEBI:17499"/>
        <dbReference type="ChEBI" id="CHEBI:194431"/>
        <dbReference type="ChEBI" id="CHEBI:194443"/>
        <dbReference type="EC" id="1.17.99.6"/>
    </reaction>
</comment>
<dbReference type="Proteomes" id="UP000002534">
    <property type="component" value="Chromosome"/>
</dbReference>
<proteinExistence type="inferred from homology"/>
<dbReference type="UniPathway" id="UPA00392"/>
<evidence type="ECO:0000256" key="6">
    <source>
        <dbReference type="ARBA" id="ARBA00022485"/>
    </source>
</evidence>
<comment type="pathway">
    <text evidence="2 17">tRNA modification; tRNA-queuosine biosynthesis.</text>
</comment>
<dbReference type="GO" id="GO:0051539">
    <property type="term" value="F:4 iron, 4 sulfur cluster binding"/>
    <property type="evidence" value="ECO:0007669"/>
    <property type="project" value="UniProtKB-UniRule"/>
</dbReference>
<dbReference type="KEGG" id="pca:Pcar_0182"/>
<comment type="similarity">
    <text evidence="3 17">Belongs to the QueH family.</text>
</comment>
<protein>
    <recommendedName>
        <fullName evidence="5 17">Epoxyqueuosine reductase QueH</fullName>
        <ecNumber evidence="4 17">1.17.99.6</ecNumber>
    </recommendedName>
    <alternativeName>
        <fullName evidence="15 17">Queuosine biosynthesis protein QueH</fullName>
    </alternativeName>
</protein>
<sequence>MKHAAKKKHMELELPGGARRLLLHSCCAPCAGGILETLVEARVAVTLYFCNPNIHPRDEYRKRKEEQRDFAVKLGVDFVDADNDPAPWFRAVSGLEEEAERGARCGVCFEMRLASTAAYAAAHGFEVFATTLGISRWKDLAQVNEAGLTAAAAQPGVSFWPFNWRKAGGSQRMIEVSRREGFYHQQYCGCVFSLRDTNRWRLQKGQDIIQRDITAYDRWIKS</sequence>
<dbReference type="HOGENOM" id="CLU_088177_0_0_7"/>
<keyword evidence="9 17" id="KW-0671">Queuosine biosynthesis</keyword>
<dbReference type="InterPro" id="IPR003828">
    <property type="entry name" value="QueH"/>
</dbReference>
<evidence type="ECO:0000256" key="16">
    <source>
        <dbReference type="ARBA" id="ARBA00047415"/>
    </source>
</evidence>
<evidence type="ECO:0000256" key="1">
    <source>
        <dbReference type="ARBA" id="ARBA00002268"/>
    </source>
</evidence>
<dbReference type="eggNOG" id="COG1636">
    <property type="taxonomic scope" value="Bacteria"/>
</dbReference>
<name>Q3A849_SYNC1</name>
<keyword evidence="7 17" id="KW-0819">tRNA processing</keyword>
<evidence type="ECO:0000256" key="3">
    <source>
        <dbReference type="ARBA" id="ARBA00008207"/>
    </source>
</evidence>
<keyword evidence="8 17" id="KW-0479">Metal-binding</keyword>
<dbReference type="EMBL" id="CP000142">
    <property type="protein sequence ID" value="ABA87443.1"/>
    <property type="molecule type" value="Genomic_DNA"/>
</dbReference>
<dbReference type="STRING" id="338963.Pcar_0182"/>
<keyword evidence="10 17" id="KW-0560">Oxidoreductase</keyword>
<dbReference type="GO" id="GO:0052693">
    <property type="term" value="F:epoxyqueuosine reductase activity"/>
    <property type="evidence" value="ECO:0007669"/>
    <property type="project" value="UniProtKB-UniRule"/>
</dbReference>
<dbReference type="GO" id="GO:0008616">
    <property type="term" value="P:tRNA queuosine(34) biosynthetic process"/>
    <property type="evidence" value="ECO:0007669"/>
    <property type="project" value="UniProtKB-UniRule"/>
</dbReference>
<feature type="binding site" evidence="17">
    <location>
        <position position="27"/>
    </location>
    <ligand>
        <name>[4Fe-4S] cluster</name>
        <dbReference type="ChEBI" id="CHEBI:49883"/>
    </ligand>
</feature>
<keyword evidence="14 17" id="KW-0676">Redox-active center</keyword>
<dbReference type="PANTHER" id="PTHR36701">
    <property type="entry name" value="EPOXYQUEUOSINE REDUCTASE QUEH"/>
    <property type="match status" value="1"/>
</dbReference>
<feature type="disulfide bond" description="Redox-active" evidence="17">
    <location>
        <begin position="188"/>
        <end position="190"/>
    </location>
</feature>
<dbReference type="AlphaFoldDB" id="Q3A849"/>